<dbReference type="SUPFAM" id="SSF103473">
    <property type="entry name" value="MFS general substrate transporter"/>
    <property type="match status" value="1"/>
</dbReference>
<reference evidence="7 8" key="1">
    <citation type="journal article" date="2013" name="ISME J.">
        <title>A metabolic model for members of the genus Tetrasphaera involved in enhanced biological phosphorus removal.</title>
        <authorList>
            <person name="Kristiansen R."/>
            <person name="Nguyen H.T.T."/>
            <person name="Saunders A.M."/>
            <person name="Nielsen J.L."/>
            <person name="Wimmer R."/>
            <person name="Le V.Q."/>
            <person name="McIlroy S.J."/>
            <person name="Petrovski S."/>
            <person name="Seviour R.J."/>
            <person name="Calteau A."/>
            <person name="Nielsen K.L."/>
            <person name="Nielsen P.H."/>
        </authorList>
    </citation>
    <scope>NUCLEOTIDE SEQUENCE [LARGE SCALE GENOMIC DNA]</scope>
    <source>
        <strain evidence="7 8">Lp2</strain>
    </source>
</reference>
<feature type="transmembrane region" description="Helical" evidence="5">
    <location>
        <begin position="228"/>
        <end position="246"/>
    </location>
</feature>
<dbReference type="InterPro" id="IPR052524">
    <property type="entry name" value="MFS_Cyanate_Porter"/>
</dbReference>
<keyword evidence="3 5" id="KW-1133">Transmembrane helix</keyword>
<feature type="transmembrane region" description="Helical" evidence="5">
    <location>
        <begin position="293"/>
        <end position="312"/>
    </location>
</feature>
<feature type="transmembrane region" description="Helical" evidence="5">
    <location>
        <begin position="266"/>
        <end position="286"/>
    </location>
</feature>
<dbReference type="GO" id="GO:0005886">
    <property type="term" value="C:plasma membrane"/>
    <property type="evidence" value="ECO:0007669"/>
    <property type="project" value="UniProtKB-SubCell"/>
</dbReference>
<feature type="transmembrane region" description="Helical" evidence="5">
    <location>
        <begin position="357"/>
        <end position="374"/>
    </location>
</feature>
<sequence>MSPVTSGPTPDPRPAPRPGPRWSAFAVVAVIALSFNLRPVATAVGPVLEEIRTALGMSESVAGILTALPGLVFGLVAGIAVGLVRRLGVTTTLVVALLTLIAGLVARSFAGHSGLLLVGTVVALAGAAVGNVLVPAFVKRHFPGREAGVMSAYAAALGAGATVAALVSAPIAARAAGGWRTSLGVWGLVAFLALLPWLVLLVHERRVHGGPAPRPARLDGAMWRSRQAIALAAFFGIQSMQAYVQFGWAPQMFRDAGLSATYAGSLSGLIAAFGIPAGIVMPLVVARMRDLRPVMVALGAILSVGYLGILWAPTTVPWLWATCLGLSACAFPAALALMTARTRAPGITAKVSGFTQMVGYLFAAAGPFAVGALLQATGGWTVPLVLLALCGPVLAVAGSLAGRPHIIDDDLV</sequence>
<protein>
    <submittedName>
        <fullName evidence="7">Cyanate permease</fullName>
    </submittedName>
</protein>
<name>N0E514_9MICO</name>
<gene>
    <name evidence="7" type="ORF">BN10_780002</name>
</gene>
<accession>N0E514</accession>
<dbReference type="AlphaFoldDB" id="N0E514"/>
<dbReference type="PANTHER" id="PTHR23523:SF2">
    <property type="entry name" value="2-NITROIMIDAZOLE TRANSPORTER"/>
    <property type="match status" value="1"/>
</dbReference>
<evidence type="ECO:0000256" key="2">
    <source>
        <dbReference type="ARBA" id="ARBA00022692"/>
    </source>
</evidence>
<dbReference type="InterPro" id="IPR036259">
    <property type="entry name" value="MFS_trans_sf"/>
</dbReference>
<comment type="subcellular location">
    <subcellularLocation>
        <location evidence="1">Cell membrane</location>
        <topology evidence="1">Multi-pass membrane protein</topology>
    </subcellularLocation>
</comment>
<evidence type="ECO:0000256" key="5">
    <source>
        <dbReference type="SAM" id="Phobius"/>
    </source>
</evidence>
<dbReference type="Proteomes" id="UP000013167">
    <property type="component" value="Unassembled WGS sequence"/>
</dbReference>
<keyword evidence="4 5" id="KW-0472">Membrane</keyword>
<dbReference type="HOGENOM" id="CLU_038046_0_0_11"/>
<feature type="transmembrane region" description="Helical" evidence="5">
    <location>
        <begin position="91"/>
        <end position="110"/>
    </location>
</feature>
<evidence type="ECO:0000313" key="7">
    <source>
        <dbReference type="EMBL" id="CCH71065.1"/>
    </source>
</evidence>
<feature type="transmembrane region" description="Helical" evidence="5">
    <location>
        <begin position="380"/>
        <end position="401"/>
    </location>
</feature>
<keyword evidence="8" id="KW-1185">Reference proteome</keyword>
<evidence type="ECO:0000259" key="6">
    <source>
        <dbReference type="PROSITE" id="PS50850"/>
    </source>
</evidence>
<comment type="caution">
    <text evidence="7">The sequence shown here is derived from an EMBL/GenBank/DDBJ whole genome shotgun (WGS) entry which is preliminary data.</text>
</comment>
<feature type="transmembrane region" description="Helical" evidence="5">
    <location>
        <begin position="61"/>
        <end position="84"/>
    </location>
</feature>
<dbReference type="Pfam" id="PF07690">
    <property type="entry name" value="MFS_1"/>
    <property type="match status" value="1"/>
</dbReference>
<evidence type="ECO:0000313" key="8">
    <source>
        <dbReference type="Proteomes" id="UP000013167"/>
    </source>
</evidence>
<feature type="transmembrane region" description="Helical" evidence="5">
    <location>
        <begin position="318"/>
        <end position="337"/>
    </location>
</feature>
<feature type="transmembrane region" description="Helical" evidence="5">
    <location>
        <begin position="150"/>
        <end position="171"/>
    </location>
</feature>
<feature type="domain" description="Major facilitator superfamily (MFS) profile" evidence="6">
    <location>
        <begin position="22"/>
        <end position="412"/>
    </location>
</feature>
<dbReference type="PANTHER" id="PTHR23523">
    <property type="match status" value="1"/>
</dbReference>
<feature type="transmembrane region" description="Helical" evidence="5">
    <location>
        <begin position="183"/>
        <end position="202"/>
    </location>
</feature>
<dbReference type="PROSITE" id="PS50850">
    <property type="entry name" value="MFS"/>
    <property type="match status" value="1"/>
</dbReference>
<dbReference type="Gene3D" id="1.20.1250.20">
    <property type="entry name" value="MFS general substrate transporter like domains"/>
    <property type="match status" value="1"/>
</dbReference>
<dbReference type="OrthoDB" id="5317164at2"/>
<dbReference type="RefSeq" id="WP_010850901.1">
    <property type="nucleotide sequence ID" value="NZ_HF570956.1"/>
</dbReference>
<dbReference type="eggNOG" id="COG2807">
    <property type="taxonomic scope" value="Bacteria"/>
</dbReference>
<dbReference type="GO" id="GO:0022857">
    <property type="term" value="F:transmembrane transporter activity"/>
    <property type="evidence" value="ECO:0007669"/>
    <property type="project" value="InterPro"/>
</dbReference>
<evidence type="ECO:0000256" key="1">
    <source>
        <dbReference type="ARBA" id="ARBA00004651"/>
    </source>
</evidence>
<dbReference type="InterPro" id="IPR011701">
    <property type="entry name" value="MFS"/>
</dbReference>
<feature type="transmembrane region" description="Helical" evidence="5">
    <location>
        <begin position="116"/>
        <end position="138"/>
    </location>
</feature>
<dbReference type="EMBL" id="CAIZ01000150">
    <property type="protein sequence ID" value="CCH71065.1"/>
    <property type="molecule type" value="Genomic_DNA"/>
</dbReference>
<dbReference type="InterPro" id="IPR020846">
    <property type="entry name" value="MFS_dom"/>
</dbReference>
<proteinExistence type="predicted"/>
<dbReference type="STRING" id="1193181.BN10_780002"/>
<keyword evidence="2 5" id="KW-0812">Transmembrane</keyword>
<evidence type="ECO:0000256" key="3">
    <source>
        <dbReference type="ARBA" id="ARBA00022989"/>
    </source>
</evidence>
<organism evidence="7 8">
    <name type="scientific">Phycicoccus elongatus Lp2</name>
    <dbReference type="NCBI Taxonomy" id="1193181"/>
    <lineage>
        <taxon>Bacteria</taxon>
        <taxon>Bacillati</taxon>
        <taxon>Actinomycetota</taxon>
        <taxon>Actinomycetes</taxon>
        <taxon>Micrococcales</taxon>
        <taxon>Intrasporangiaceae</taxon>
        <taxon>Phycicoccus</taxon>
    </lineage>
</organism>
<evidence type="ECO:0000256" key="4">
    <source>
        <dbReference type="ARBA" id="ARBA00023136"/>
    </source>
</evidence>